<dbReference type="EMBL" id="CAJVRL010000044">
    <property type="protein sequence ID" value="CAG8951681.1"/>
    <property type="molecule type" value="Genomic_DNA"/>
</dbReference>
<feature type="compositionally biased region" description="Polar residues" evidence="1">
    <location>
        <begin position="460"/>
        <end position="479"/>
    </location>
</feature>
<feature type="region of interest" description="Disordered" evidence="1">
    <location>
        <begin position="394"/>
        <end position="434"/>
    </location>
</feature>
<sequence length="696" mass="77238">MGDSVVEDFAFNFINSAFKLSDHAGRVHESESDSGAFEGTIEGVRHDLTEVERLLVLDSVKRGLMNAPGRLSYIQNIVVNAKKTLQEIETMKDSTRSEKGGIRRMSFENRSRWIFNDHGKLVNQELQLSTCQQDLSSLLALLIALDQTHSTTAQISSTKQLETLEPEVSMSLDDLISPWQRRKMTREAGKGSKELYRDSTKEAPLPVPASSTESSLHRRPLRVPRKKVGSGLGSPKEVAPPLPPRAVKSNPEVSQTTMNHSNYRRTSRGSEASESSNPTSSESSEISRPSISISSMSSGMYSPERKTLSLSTISDRDDSPDITEVIQPHTHSLNSSNIIPTPASKPASSMIQPWTSQETNSDLRKTQEERTSRPRPFHLLNKTSLHPKILSIGYPPVSSPSKSPEIAKLPTPSSRSHARNHSASLTTLPVPSYPSLRQRSLSATNLLGPINPFEYMPENEPSSSGPDQNNTTASLQDPAQKSIRSESVSGSQQDRNSATELLRAQSKRRHSLEMPKRPLMKPKSFNRAMELPTGFLSWKTVSTSPPIQNSLAKTMNIEERDNSGLTTSEDHKAIESSQNPPPEVVDTAYLFKTPHPSARPPNLVEQNYLNKHAMSWPVIPKNAHELPSNERPTSVMFTNQLQFQTPTPAETSFMPDGKGWDLRIPDFNGGRMKTVAEGRRRNRRALMDLMERGSYG</sequence>
<reference evidence="2" key="1">
    <citation type="submission" date="2021-07" db="EMBL/GenBank/DDBJ databases">
        <authorList>
            <person name="Durling M."/>
        </authorList>
    </citation>
    <scope>NUCLEOTIDE SEQUENCE</scope>
</reference>
<protein>
    <submittedName>
        <fullName evidence="2">Uncharacterized protein</fullName>
    </submittedName>
</protein>
<feature type="compositionally biased region" description="Polar residues" evidence="1">
    <location>
        <begin position="485"/>
        <end position="499"/>
    </location>
</feature>
<feature type="compositionally biased region" description="Low complexity" evidence="1">
    <location>
        <begin position="270"/>
        <end position="302"/>
    </location>
</feature>
<feature type="compositionally biased region" description="Basic residues" evidence="1">
    <location>
        <begin position="217"/>
        <end position="228"/>
    </location>
</feature>
<comment type="caution">
    <text evidence="2">The sequence shown here is derived from an EMBL/GenBank/DDBJ whole genome shotgun (WGS) entry which is preliminary data.</text>
</comment>
<proteinExistence type="predicted"/>
<feature type="region of interest" description="Disordered" evidence="1">
    <location>
        <begin position="561"/>
        <end position="583"/>
    </location>
</feature>
<dbReference type="OrthoDB" id="3798150at2759"/>
<organism evidence="2 3">
    <name type="scientific">Hymenoscyphus fraxineus</name>
    <dbReference type="NCBI Taxonomy" id="746836"/>
    <lineage>
        <taxon>Eukaryota</taxon>
        <taxon>Fungi</taxon>
        <taxon>Dikarya</taxon>
        <taxon>Ascomycota</taxon>
        <taxon>Pezizomycotina</taxon>
        <taxon>Leotiomycetes</taxon>
        <taxon>Helotiales</taxon>
        <taxon>Helotiaceae</taxon>
        <taxon>Hymenoscyphus</taxon>
    </lineage>
</organism>
<name>A0A9N9PLY0_9HELO</name>
<gene>
    <name evidence="2" type="ORF">HYFRA_00005481</name>
</gene>
<feature type="compositionally biased region" description="Basic and acidic residues" evidence="1">
    <location>
        <begin position="361"/>
        <end position="372"/>
    </location>
</feature>
<dbReference type="AlphaFoldDB" id="A0A9N9PLY0"/>
<accession>A0A9N9PLY0</accession>
<feature type="compositionally biased region" description="Polar residues" evidence="1">
    <location>
        <begin position="329"/>
        <end position="339"/>
    </location>
</feature>
<feature type="compositionally biased region" description="Polar residues" evidence="1">
    <location>
        <begin position="346"/>
        <end position="360"/>
    </location>
</feature>
<evidence type="ECO:0000313" key="3">
    <source>
        <dbReference type="Proteomes" id="UP000696280"/>
    </source>
</evidence>
<dbReference type="Proteomes" id="UP000696280">
    <property type="component" value="Unassembled WGS sequence"/>
</dbReference>
<evidence type="ECO:0000256" key="1">
    <source>
        <dbReference type="SAM" id="MobiDB-lite"/>
    </source>
</evidence>
<feature type="compositionally biased region" description="Polar residues" evidence="1">
    <location>
        <begin position="251"/>
        <end position="261"/>
    </location>
</feature>
<feature type="region of interest" description="Disordered" evidence="1">
    <location>
        <begin position="182"/>
        <end position="372"/>
    </location>
</feature>
<evidence type="ECO:0000313" key="2">
    <source>
        <dbReference type="EMBL" id="CAG8951681.1"/>
    </source>
</evidence>
<feature type="compositionally biased region" description="Polar residues" evidence="1">
    <location>
        <begin position="425"/>
        <end position="434"/>
    </location>
</feature>
<keyword evidence="3" id="KW-1185">Reference proteome</keyword>
<feature type="compositionally biased region" description="Basic and acidic residues" evidence="1">
    <location>
        <begin position="185"/>
        <end position="201"/>
    </location>
</feature>
<feature type="compositionally biased region" description="Basic and acidic residues" evidence="1">
    <location>
        <begin position="561"/>
        <end position="574"/>
    </location>
</feature>
<feature type="region of interest" description="Disordered" evidence="1">
    <location>
        <begin position="448"/>
        <end position="516"/>
    </location>
</feature>